<organism evidence="3 4">
    <name type="scientific">Rhododendron griersonianum</name>
    <dbReference type="NCBI Taxonomy" id="479676"/>
    <lineage>
        <taxon>Eukaryota</taxon>
        <taxon>Viridiplantae</taxon>
        <taxon>Streptophyta</taxon>
        <taxon>Embryophyta</taxon>
        <taxon>Tracheophyta</taxon>
        <taxon>Spermatophyta</taxon>
        <taxon>Magnoliopsida</taxon>
        <taxon>eudicotyledons</taxon>
        <taxon>Gunneridae</taxon>
        <taxon>Pentapetalae</taxon>
        <taxon>asterids</taxon>
        <taxon>Ericales</taxon>
        <taxon>Ericaceae</taxon>
        <taxon>Ericoideae</taxon>
        <taxon>Rhodoreae</taxon>
        <taxon>Rhododendron</taxon>
    </lineage>
</organism>
<dbReference type="Gene3D" id="2.30.30.490">
    <property type="match status" value="1"/>
</dbReference>
<dbReference type="Proteomes" id="UP000823749">
    <property type="component" value="Chromosome 7"/>
</dbReference>
<name>A0AAV6JKW5_9ERIC</name>
<keyword evidence="4" id="KW-1185">Reference proteome</keyword>
<protein>
    <recommendedName>
        <fullName evidence="2">BAH domain-containing protein</fullName>
    </recommendedName>
</protein>
<gene>
    <name evidence="3" type="ORF">RHGRI_020749</name>
</gene>
<sequence>MSHSGEACKIENLEFKWGQKKTTGGKNVEVQCYESFTYDGVDYSLYDCVYMHSDEETKPYIGKLIKIWETVGKTKKVKIRWFFHSSEIINWLGDEDAHANEIFLASGEGVGVANTNPLEAIAGKCNVVCISKDSRNPQPSEQELQMADYVFYRTFDVGNRTISDKMDDKVAGLAVTFLFNRKEGERIGNVPKLDADKKEEPLEFKTAKTDENSIDLVERGRGDIKGSLVGKISLSDAKPACGAALYSNDVATTSGGQGSLLGDKATTCGMESDRNEMKKSKLPADHVEAEDKEKSSKDFCPSNMSSKKSTVDGSVKFSESRSTNSKIAVCGNASKPLVTTITSSEKKPKVVPTKEFSGSDKGVKSAKDTGALDDRPSKKARVDCSVRLTENRNDIGVQRLSINSDMNKGKELAAPLTSGRGSKTEVSSHWPDNDPKQKTNEKTTKLSNWKLLKVSVRNFQGQGRKTEGNTFEITRKPANFIFASYEATELFY</sequence>
<dbReference type="InterPro" id="IPR043151">
    <property type="entry name" value="BAH_sf"/>
</dbReference>
<evidence type="ECO:0000313" key="3">
    <source>
        <dbReference type="EMBL" id="KAG5540628.1"/>
    </source>
</evidence>
<dbReference type="PROSITE" id="PS51038">
    <property type="entry name" value="BAH"/>
    <property type="match status" value="1"/>
</dbReference>
<feature type="region of interest" description="Disordered" evidence="1">
    <location>
        <begin position="399"/>
        <end position="442"/>
    </location>
</feature>
<dbReference type="EMBL" id="JACTNZ010000007">
    <property type="protein sequence ID" value="KAG5540628.1"/>
    <property type="molecule type" value="Genomic_DNA"/>
</dbReference>
<dbReference type="SMART" id="SM00439">
    <property type="entry name" value="BAH"/>
    <property type="match status" value="1"/>
</dbReference>
<feature type="compositionally biased region" description="Basic and acidic residues" evidence="1">
    <location>
        <begin position="357"/>
        <end position="380"/>
    </location>
</feature>
<evidence type="ECO:0000313" key="4">
    <source>
        <dbReference type="Proteomes" id="UP000823749"/>
    </source>
</evidence>
<dbReference type="PANTHER" id="PTHR47073:SF2">
    <property type="entry name" value="PROTEIN ANTI-SILENCING 1"/>
    <property type="match status" value="1"/>
</dbReference>
<reference evidence="3" key="1">
    <citation type="submission" date="2020-08" db="EMBL/GenBank/DDBJ databases">
        <title>Plant Genome Project.</title>
        <authorList>
            <person name="Zhang R.-G."/>
        </authorList>
    </citation>
    <scope>NUCLEOTIDE SEQUENCE</scope>
    <source>
        <strain evidence="3">WSP0</strain>
        <tissue evidence="3">Leaf</tissue>
    </source>
</reference>
<dbReference type="GO" id="GO:0003682">
    <property type="term" value="F:chromatin binding"/>
    <property type="evidence" value="ECO:0007669"/>
    <property type="project" value="InterPro"/>
</dbReference>
<dbReference type="InterPro" id="IPR001025">
    <property type="entry name" value="BAH_dom"/>
</dbReference>
<feature type="domain" description="BAH" evidence="2">
    <location>
        <begin position="41"/>
        <end position="166"/>
    </location>
</feature>
<feature type="compositionally biased region" description="Basic and acidic residues" evidence="1">
    <location>
        <begin position="272"/>
        <end position="297"/>
    </location>
</feature>
<dbReference type="GO" id="GO:0003723">
    <property type="term" value="F:RNA binding"/>
    <property type="evidence" value="ECO:0007669"/>
    <property type="project" value="TreeGrafter"/>
</dbReference>
<feature type="region of interest" description="Disordered" evidence="1">
    <location>
        <begin position="344"/>
        <end position="380"/>
    </location>
</feature>
<evidence type="ECO:0000259" key="2">
    <source>
        <dbReference type="PROSITE" id="PS51038"/>
    </source>
</evidence>
<feature type="compositionally biased region" description="Basic and acidic residues" evidence="1">
    <location>
        <begin position="431"/>
        <end position="442"/>
    </location>
</feature>
<evidence type="ECO:0000256" key="1">
    <source>
        <dbReference type="SAM" id="MobiDB-lite"/>
    </source>
</evidence>
<comment type="caution">
    <text evidence="3">The sequence shown here is derived from an EMBL/GenBank/DDBJ whole genome shotgun (WGS) entry which is preliminary data.</text>
</comment>
<feature type="region of interest" description="Disordered" evidence="1">
    <location>
        <begin position="272"/>
        <end position="314"/>
    </location>
</feature>
<feature type="compositionally biased region" description="Polar residues" evidence="1">
    <location>
        <begin position="302"/>
        <end position="312"/>
    </location>
</feature>
<dbReference type="Pfam" id="PF01426">
    <property type="entry name" value="BAH"/>
    <property type="match status" value="1"/>
</dbReference>
<dbReference type="PANTHER" id="PTHR47073">
    <property type="entry name" value="PROTEIN ANTI-SILENCING 1"/>
    <property type="match status" value="1"/>
</dbReference>
<proteinExistence type="predicted"/>
<accession>A0AAV6JKW5</accession>
<dbReference type="FunFam" id="2.30.30.490:FF:000017">
    <property type="entry name" value="Bromo-adjacent homology (BAH) domain-containing protein"/>
    <property type="match status" value="1"/>
</dbReference>
<dbReference type="AlphaFoldDB" id="A0AAV6JKW5"/>